<keyword evidence="2" id="KW-0614">Plasmid</keyword>
<accession>F9YBK5</accession>
<evidence type="ECO:0000313" key="3">
    <source>
        <dbReference type="Proteomes" id="UP000000692"/>
    </source>
</evidence>
<reference evidence="2 3" key="1">
    <citation type="journal article" date="2011" name="J. Bacteriol.">
        <title>Complete genome sequence of the industrial strain Ketogulonicigenium vulgare WSH-001.</title>
        <authorList>
            <person name="Liu L."/>
            <person name="Li Y."/>
            <person name="Zhang J."/>
            <person name="Zhou Z."/>
            <person name="Liu J."/>
            <person name="Li X."/>
            <person name="Zhou J."/>
            <person name="Du G."/>
            <person name="Wang L."/>
            <person name="Chen J."/>
        </authorList>
    </citation>
    <scope>NUCLEOTIDE SEQUENCE [LARGE SCALE GENOMIC DNA]</scope>
    <source>
        <strain evidence="2 3">WSH-001</strain>
        <plasmid evidence="3">pKVU_200</plasmid>
    </source>
</reference>
<dbReference type="InterPro" id="IPR029052">
    <property type="entry name" value="Metallo-depent_PP-like"/>
</dbReference>
<gene>
    <name evidence="2" type="ordered locus">KVU_PB0079</name>
</gene>
<dbReference type="Pfam" id="PF00149">
    <property type="entry name" value="Metallophos"/>
    <property type="match status" value="1"/>
</dbReference>
<dbReference type="HOGENOM" id="CLU_1022237_0_0_5"/>
<evidence type="ECO:0000313" key="2">
    <source>
        <dbReference type="EMBL" id="AEM42757.1"/>
    </source>
</evidence>
<sequence length="272" mass="30863">MHWFTADPHYSHDRIIGFCDRPFPDVAAMSAHLLAECRERVGPDDDLWILGDFIAGRSTDAQRREVRTIYHALPGRKHLIRGNHDQDWVCDLPWDSVAETADIVVDKRRLFLCHYPMITWPGARHQGLQLFGHVHQNWRGSRNSVNVGVDVWDFRPVKLQEIERRAARLPVNAHWDQVEPGRAWPKALCAGCGRILDPALVSGHAVVRQGRIVMTATNETIVLMGEAMRKWLPEGRRVCPECIGGYLSVSEVTLPAGFSFDETRNRAVPKGK</sequence>
<protein>
    <submittedName>
        <fullName evidence="2">Phosphoesterase or phosphohydrolase-like protein</fullName>
    </submittedName>
</protein>
<dbReference type="GO" id="GO:0016787">
    <property type="term" value="F:hydrolase activity"/>
    <property type="evidence" value="ECO:0007669"/>
    <property type="project" value="UniProtKB-KW"/>
</dbReference>
<proteinExistence type="predicted"/>
<dbReference type="SUPFAM" id="SSF56300">
    <property type="entry name" value="Metallo-dependent phosphatases"/>
    <property type="match status" value="1"/>
</dbReference>
<organism evidence="2 3">
    <name type="scientific">Ketogulonicigenium vulgare (strain WSH-001)</name>
    <dbReference type="NCBI Taxonomy" id="759362"/>
    <lineage>
        <taxon>Bacteria</taxon>
        <taxon>Pseudomonadati</taxon>
        <taxon>Pseudomonadota</taxon>
        <taxon>Alphaproteobacteria</taxon>
        <taxon>Rhodobacterales</taxon>
        <taxon>Roseobacteraceae</taxon>
        <taxon>Ketogulonicigenium</taxon>
    </lineage>
</organism>
<dbReference type="InterPro" id="IPR004843">
    <property type="entry name" value="Calcineurin-like_PHP"/>
</dbReference>
<dbReference type="KEGG" id="kvl:KVU_PB0079"/>
<dbReference type="Gene3D" id="3.60.21.10">
    <property type="match status" value="1"/>
</dbReference>
<evidence type="ECO:0000259" key="1">
    <source>
        <dbReference type="Pfam" id="PF00149"/>
    </source>
</evidence>
<dbReference type="Proteomes" id="UP000000692">
    <property type="component" value="Plasmid 2"/>
</dbReference>
<keyword evidence="3" id="KW-1185">Reference proteome</keyword>
<dbReference type="RefSeq" id="WP_013385722.1">
    <property type="nucleotide sequence ID" value="NC_017385.1"/>
</dbReference>
<name>F9YBK5_KETVW</name>
<dbReference type="OrthoDB" id="5380073at2"/>
<dbReference type="EMBL" id="CP002020">
    <property type="protein sequence ID" value="AEM42757.1"/>
    <property type="molecule type" value="Genomic_DNA"/>
</dbReference>
<feature type="domain" description="Calcineurin-like phosphoesterase" evidence="1">
    <location>
        <begin position="3"/>
        <end position="102"/>
    </location>
</feature>
<dbReference type="AlphaFoldDB" id="F9YBK5"/>
<dbReference type="PATRIC" id="fig|759362.5.peg.3031"/>
<keyword evidence="2" id="KW-0378">Hydrolase</keyword>
<geneLocation type="plasmid" evidence="3">
    <name>pKVU_200</name>
</geneLocation>